<evidence type="ECO:0000313" key="1">
    <source>
        <dbReference type="Ensembl" id="ENSCCNP00000025527.1"/>
    </source>
</evidence>
<reference evidence="1" key="1">
    <citation type="submission" date="2023-09" db="UniProtKB">
        <authorList>
            <consortium name="Ensembl"/>
        </authorList>
    </citation>
    <scope>IDENTIFICATION</scope>
</reference>
<name>A0A8C0XD06_CASCN</name>
<organism evidence="1">
    <name type="scientific">Castor canadensis</name>
    <name type="common">American beaver</name>
    <dbReference type="NCBI Taxonomy" id="51338"/>
    <lineage>
        <taxon>Eukaryota</taxon>
        <taxon>Metazoa</taxon>
        <taxon>Chordata</taxon>
        <taxon>Craniata</taxon>
        <taxon>Vertebrata</taxon>
        <taxon>Euteleostomi</taxon>
        <taxon>Mammalia</taxon>
        <taxon>Eutheria</taxon>
        <taxon>Euarchontoglires</taxon>
        <taxon>Glires</taxon>
        <taxon>Rodentia</taxon>
        <taxon>Castorimorpha</taxon>
        <taxon>Castoridae</taxon>
        <taxon>Castor</taxon>
    </lineage>
</organism>
<dbReference type="Ensembl" id="ENSCCNT00000032456.1">
    <property type="protein sequence ID" value="ENSCCNP00000025527.1"/>
    <property type="gene ID" value="ENSCCNG00000024887.1"/>
</dbReference>
<proteinExistence type="predicted"/>
<sequence>ELMFSSDFSKMEFSSILNLNIHNTKLFEHQHDTKSGKFHTVKLCFIYKII</sequence>
<accession>A0A8C0XD06</accession>
<protein>
    <submittedName>
        <fullName evidence="1">Uncharacterized protein</fullName>
    </submittedName>
</protein>
<dbReference type="AlphaFoldDB" id="A0A8C0XD06"/>